<name>A0A7W9GRP6_9ACTN</name>
<dbReference type="SUPFAM" id="SSF53850">
    <property type="entry name" value="Periplasmic binding protein-like II"/>
    <property type="match status" value="1"/>
</dbReference>
<keyword evidence="4 5" id="KW-0732">Signal</keyword>
<dbReference type="PANTHER" id="PTHR43649">
    <property type="entry name" value="ARABINOSE-BINDING PROTEIN-RELATED"/>
    <property type="match status" value="1"/>
</dbReference>
<keyword evidence="6" id="KW-0762">Sugar transport</keyword>
<dbReference type="RefSeq" id="WP_184823329.1">
    <property type="nucleotide sequence ID" value="NZ_JACHMM010000001.1"/>
</dbReference>
<evidence type="ECO:0000313" key="7">
    <source>
        <dbReference type="Proteomes" id="UP000542813"/>
    </source>
</evidence>
<dbReference type="InterPro" id="IPR006059">
    <property type="entry name" value="SBP"/>
</dbReference>
<reference evidence="6 7" key="1">
    <citation type="submission" date="2020-08" db="EMBL/GenBank/DDBJ databases">
        <title>Sequencing the genomes of 1000 actinobacteria strains.</title>
        <authorList>
            <person name="Klenk H.-P."/>
        </authorList>
    </citation>
    <scope>NUCLEOTIDE SEQUENCE [LARGE SCALE GENOMIC DNA]</scope>
    <source>
        <strain evidence="6 7">DSM 102122</strain>
    </source>
</reference>
<protein>
    <submittedName>
        <fullName evidence="6">Multiple sugar transport system substrate-binding protein</fullName>
    </submittedName>
</protein>
<accession>A0A7W9GRP6</accession>
<feature type="signal peptide" evidence="5">
    <location>
        <begin position="1"/>
        <end position="17"/>
    </location>
</feature>
<evidence type="ECO:0000256" key="1">
    <source>
        <dbReference type="ARBA" id="ARBA00004196"/>
    </source>
</evidence>
<evidence type="ECO:0000313" key="6">
    <source>
        <dbReference type="EMBL" id="MBB5788573.1"/>
    </source>
</evidence>
<organism evidence="6 7">
    <name type="scientific">Jiangella mangrovi</name>
    <dbReference type="NCBI Taxonomy" id="1524084"/>
    <lineage>
        <taxon>Bacteria</taxon>
        <taxon>Bacillati</taxon>
        <taxon>Actinomycetota</taxon>
        <taxon>Actinomycetes</taxon>
        <taxon>Jiangellales</taxon>
        <taxon>Jiangellaceae</taxon>
        <taxon>Jiangella</taxon>
    </lineage>
</organism>
<proteinExistence type="inferred from homology"/>
<dbReference type="PROSITE" id="PS51257">
    <property type="entry name" value="PROKAR_LIPOPROTEIN"/>
    <property type="match status" value="1"/>
</dbReference>
<dbReference type="Pfam" id="PF01547">
    <property type="entry name" value="SBP_bac_1"/>
    <property type="match status" value="1"/>
</dbReference>
<comment type="subcellular location">
    <subcellularLocation>
        <location evidence="1">Cell envelope</location>
    </subcellularLocation>
</comment>
<comment type="caution">
    <text evidence="6">The sequence shown here is derived from an EMBL/GenBank/DDBJ whole genome shotgun (WGS) entry which is preliminary data.</text>
</comment>
<dbReference type="AlphaFoldDB" id="A0A7W9GRP6"/>
<gene>
    <name evidence="6" type="ORF">HD601_003148</name>
</gene>
<dbReference type="CDD" id="cd13585">
    <property type="entry name" value="PBP2_TMBP_like"/>
    <property type="match status" value="1"/>
</dbReference>
<dbReference type="InterPro" id="IPR050490">
    <property type="entry name" value="Bact_solute-bd_prot1"/>
</dbReference>
<sequence>MTRTTRLLVLCTAGVMAAGLTACSGPDSGDGTTGGATTLRLGAYAASGSDFEKQLEEHVAAFEEETGVQVELEVAPYAEFFQRLSTQVAGGDAPDVWLSDGVFVPQYAARGALADLTDRVDEELEAATLGLDLVRDPDGRLYGFPQGAQTPALYYNKAMFDEAGVEYPTEDWTYDDLAAAAKELTKDTNGDGQADQWGFRAFSSGFTESWWVISRAFGSEVVTDGNSTVAVDDDATKAALEWMDDAIYGSAFAPDPTMTEALGGPHNLFPQGKVAMIFGIYARSNPANAAGIDFDVAPLPTGPGGSRGEVGIVNSWVVNAEADDEQADAAWEWIQWYSSADVQVQLLQGNEAIPIDAGLAASPEFLEKDGNPANREVFVDALAEASDLGVNPVWEEYTTAINEEFTRILTHEVSVDDGVRAAQERAQEAIDRFDAAG</sequence>
<dbReference type="GO" id="GO:0030313">
    <property type="term" value="C:cell envelope"/>
    <property type="evidence" value="ECO:0007669"/>
    <property type="project" value="UniProtKB-SubCell"/>
</dbReference>
<dbReference type="Proteomes" id="UP000542813">
    <property type="component" value="Unassembled WGS sequence"/>
</dbReference>
<feature type="chain" id="PRO_5031402890" evidence="5">
    <location>
        <begin position="18"/>
        <end position="437"/>
    </location>
</feature>
<keyword evidence="7" id="KW-1185">Reference proteome</keyword>
<evidence type="ECO:0000256" key="2">
    <source>
        <dbReference type="ARBA" id="ARBA00008520"/>
    </source>
</evidence>
<keyword evidence="3" id="KW-0813">Transport</keyword>
<evidence type="ECO:0000256" key="5">
    <source>
        <dbReference type="SAM" id="SignalP"/>
    </source>
</evidence>
<dbReference type="PANTHER" id="PTHR43649:SF31">
    <property type="entry name" value="SN-GLYCEROL-3-PHOSPHATE-BINDING PERIPLASMIC PROTEIN UGPB"/>
    <property type="match status" value="1"/>
</dbReference>
<evidence type="ECO:0000256" key="3">
    <source>
        <dbReference type="ARBA" id="ARBA00022448"/>
    </source>
</evidence>
<comment type="similarity">
    <text evidence="2">Belongs to the bacterial solute-binding protein 1 family.</text>
</comment>
<evidence type="ECO:0000256" key="4">
    <source>
        <dbReference type="ARBA" id="ARBA00022729"/>
    </source>
</evidence>
<dbReference type="EMBL" id="JACHMM010000001">
    <property type="protein sequence ID" value="MBB5788573.1"/>
    <property type="molecule type" value="Genomic_DNA"/>
</dbReference>
<dbReference type="Gene3D" id="3.40.190.10">
    <property type="entry name" value="Periplasmic binding protein-like II"/>
    <property type="match status" value="1"/>
</dbReference>